<evidence type="ECO:0000313" key="1">
    <source>
        <dbReference type="EMBL" id="ROR29229.1"/>
    </source>
</evidence>
<dbReference type="PANTHER" id="PTHR33990">
    <property type="entry name" value="PROTEIN YJDN-RELATED"/>
    <property type="match status" value="1"/>
</dbReference>
<proteinExistence type="predicted"/>
<comment type="caution">
    <text evidence="1">The sequence shown here is derived from an EMBL/GenBank/DDBJ whole genome shotgun (WGS) entry which is preliminary data.</text>
</comment>
<name>A0A3N1XRD8_9FIRM</name>
<gene>
    <name evidence="1" type="ORF">EDD66_103165</name>
</gene>
<dbReference type="RefSeq" id="WP_207667758.1">
    <property type="nucleotide sequence ID" value="NZ_RJVG01000003.1"/>
</dbReference>
<keyword evidence="2" id="KW-1185">Reference proteome</keyword>
<sequence length="96" mass="10762">MVTPYITFAGNCSEALKFYETVFNSKVQMSQSYEDYVPEGVTSQPANLKEWILHAEMNICDTVFWFADEIAEPVSKGNMIKLTVTVSSAKEAPSQK</sequence>
<accession>A0A3N1XRD8</accession>
<dbReference type="SUPFAM" id="SSF54593">
    <property type="entry name" value="Glyoxalase/Bleomycin resistance protein/Dihydroxybiphenyl dioxygenase"/>
    <property type="match status" value="1"/>
</dbReference>
<dbReference type="PANTHER" id="PTHR33990:SF1">
    <property type="entry name" value="PROTEIN YJDN"/>
    <property type="match status" value="1"/>
</dbReference>
<dbReference type="EMBL" id="RJVG01000003">
    <property type="protein sequence ID" value="ROR29229.1"/>
    <property type="molecule type" value="Genomic_DNA"/>
</dbReference>
<protein>
    <recommendedName>
        <fullName evidence="3">3-demethylubiquinone-9 3-methyltransferase</fullName>
    </recommendedName>
</protein>
<dbReference type="AlphaFoldDB" id="A0A3N1XRD8"/>
<dbReference type="Gene3D" id="3.10.180.10">
    <property type="entry name" value="2,3-Dihydroxybiphenyl 1,2-Dioxygenase, domain 1"/>
    <property type="match status" value="1"/>
</dbReference>
<dbReference type="Proteomes" id="UP000273083">
    <property type="component" value="Unassembled WGS sequence"/>
</dbReference>
<evidence type="ECO:0000313" key="2">
    <source>
        <dbReference type="Proteomes" id="UP000273083"/>
    </source>
</evidence>
<evidence type="ECO:0008006" key="3">
    <source>
        <dbReference type="Google" id="ProtNLM"/>
    </source>
</evidence>
<reference evidence="1 2" key="1">
    <citation type="submission" date="2018-11" db="EMBL/GenBank/DDBJ databases">
        <title>Genomic Encyclopedia of Type Strains, Phase IV (KMG-IV): sequencing the most valuable type-strain genomes for metagenomic binning, comparative biology and taxonomic classification.</title>
        <authorList>
            <person name="Goeker M."/>
        </authorList>
    </citation>
    <scope>NUCLEOTIDE SEQUENCE [LARGE SCALE GENOMIC DNA]</scope>
    <source>
        <strain evidence="1 2">DSM 26537</strain>
    </source>
</reference>
<dbReference type="InterPro" id="IPR029068">
    <property type="entry name" value="Glyas_Bleomycin-R_OHBP_Dase"/>
</dbReference>
<organism evidence="1 2">
    <name type="scientific">Mobilisporobacter senegalensis</name>
    <dbReference type="NCBI Taxonomy" id="1329262"/>
    <lineage>
        <taxon>Bacteria</taxon>
        <taxon>Bacillati</taxon>
        <taxon>Bacillota</taxon>
        <taxon>Clostridia</taxon>
        <taxon>Lachnospirales</taxon>
        <taxon>Lachnospiraceae</taxon>
        <taxon>Mobilisporobacter</taxon>
    </lineage>
</organism>